<dbReference type="Proteomes" id="UP000265955">
    <property type="component" value="Unassembled WGS sequence"/>
</dbReference>
<evidence type="ECO:0000313" key="7">
    <source>
        <dbReference type="EMBL" id="RJF96011.1"/>
    </source>
</evidence>
<dbReference type="Pfam" id="PF01799">
    <property type="entry name" value="Fer2_2"/>
    <property type="match status" value="1"/>
</dbReference>
<protein>
    <submittedName>
        <fullName evidence="7">(2Fe-2S)-binding protein</fullName>
    </submittedName>
</protein>
<dbReference type="EMBL" id="QYUO01000002">
    <property type="protein sequence ID" value="RJF96011.1"/>
    <property type="molecule type" value="Genomic_DNA"/>
</dbReference>
<evidence type="ECO:0000256" key="3">
    <source>
        <dbReference type="ARBA" id="ARBA00023002"/>
    </source>
</evidence>
<gene>
    <name evidence="7" type="ORF">D3871_21945</name>
</gene>
<evidence type="ECO:0000256" key="4">
    <source>
        <dbReference type="ARBA" id="ARBA00023004"/>
    </source>
</evidence>
<keyword evidence="2" id="KW-0479">Metal-binding</keyword>
<sequence length="165" mass="17379">MNTSPEAVSLIVNGEQHCLDVPGSAPLLYVLRNDLGLNSPKYGCGLGQCGACTVLVDGKCARSCLIPVDGIAGRRITTLEGLGGPDALHVVQQAFIEEQAAQCGYCLNGMIMTTVALLQSNRNPTDIQIRDALSHNLCRCGTHIEIMQAVKRAAQMLAASQGESA</sequence>
<dbReference type="CDD" id="cd00207">
    <property type="entry name" value="fer2"/>
    <property type="match status" value="1"/>
</dbReference>
<keyword evidence="3" id="KW-0560">Oxidoreductase</keyword>
<dbReference type="InterPro" id="IPR002888">
    <property type="entry name" value="2Fe-2S-bd"/>
</dbReference>
<dbReference type="RefSeq" id="WP_119771158.1">
    <property type="nucleotide sequence ID" value="NZ_QYUO01000002.1"/>
</dbReference>
<dbReference type="Gene3D" id="3.10.20.30">
    <property type="match status" value="1"/>
</dbReference>
<dbReference type="PROSITE" id="PS51085">
    <property type="entry name" value="2FE2S_FER_2"/>
    <property type="match status" value="1"/>
</dbReference>
<dbReference type="InterPro" id="IPR051452">
    <property type="entry name" value="Diverse_Oxidoreductases"/>
</dbReference>
<organism evidence="7 8">
    <name type="scientific">Noviherbaspirillum saxi</name>
    <dbReference type="NCBI Taxonomy" id="2320863"/>
    <lineage>
        <taxon>Bacteria</taxon>
        <taxon>Pseudomonadati</taxon>
        <taxon>Pseudomonadota</taxon>
        <taxon>Betaproteobacteria</taxon>
        <taxon>Burkholderiales</taxon>
        <taxon>Oxalobacteraceae</taxon>
        <taxon>Noviherbaspirillum</taxon>
    </lineage>
</organism>
<proteinExistence type="predicted"/>
<dbReference type="PROSITE" id="PS00197">
    <property type="entry name" value="2FE2S_FER_1"/>
    <property type="match status" value="1"/>
</dbReference>
<dbReference type="Gene3D" id="1.10.150.120">
    <property type="entry name" value="[2Fe-2S]-binding domain"/>
    <property type="match status" value="1"/>
</dbReference>
<dbReference type="OrthoDB" id="9179439at2"/>
<evidence type="ECO:0000256" key="2">
    <source>
        <dbReference type="ARBA" id="ARBA00022723"/>
    </source>
</evidence>
<keyword evidence="1" id="KW-0001">2Fe-2S</keyword>
<dbReference type="InterPro" id="IPR036884">
    <property type="entry name" value="2Fe-2S-bd_dom_sf"/>
</dbReference>
<dbReference type="InterPro" id="IPR036010">
    <property type="entry name" value="2Fe-2S_ferredoxin-like_sf"/>
</dbReference>
<reference evidence="8" key="1">
    <citation type="submission" date="2018-09" db="EMBL/GenBank/DDBJ databases">
        <authorList>
            <person name="Zhu H."/>
        </authorList>
    </citation>
    <scope>NUCLEOTIDE SEQUENCE [LARGE SCALE GENOMIC DNA]</scope>
    <source>
        <strain evidence="8">K1R23-30</strain>
    </source>
</reference>
<feature type="domain" description="2Fe-2S ferredoxin-type" evidence="6">
    <location>
        <begin position="6"/>
        <end position="82"/>
    </location>
</feature>
<keyword evidence="4" id="KW-0408">Iron</keyword>
<dbReference type="InterPro" id="IPR001041">
    <property type="entry name" value="2Fe-2S_ferredoxin-type"/>
</dbReference>
<dbReference type="InterPro" id="IPR012675">
    <property type="entry name" value="Beta-grasp_dom_sf"/>
</dbReference>
<dbReference type="SUPFAM" id="SSF54292">
    <property type="entry name" value="2Fe-2S ferredoxin-like"/>
    <property type="match status" value="1"/>
</dbReference>
<accession>A0A3A3FMQ4</accession>
<evidence type="ECO:0000259" key="6">
    <source>
        <dbReference type="PROSITE" id="PS51085"/>
    </source>
</evidence>
<dbReference type="AlphaFoldDB" id="A0A3A3FMQ4"/>
<name>A0A3A3FMQ4_9BURK</name>
<evidence type="ECO:0000313" key="8">
    <source>
        <dbReference type="Proteomes" id="UP000265955"/>
    </source>
</evidence>
<dbReference type="GO" id="GO:0046872">
    <property type="term" value="F:metal ion binding"/>
    <property type="evidence" value="ECO:0007669"/>
    <property type="project" value="UniProtKB-KW"/>
</dbReference>
<dbReference type="Pfam" id="PF00111">
    <property type="entry name" value="Fer2"/>
    <property type="match status" value="1"/>
</dbReference>
<keyword evidence="5" id="KW-0411">Iron-sulfur</keyword>
<comment type="caution">
    <text evidence="7">The sequence shown here is derived from an EMBL/GenBank/DDBJ whole genome shotgun (WGS) entry which is preliminary data.</text>
</comment>
<keyword evidence="8" id="KW-1185">Reference proteome</keyword>
<dbReference type="InterPro" id="IPR006058">
    <property type="entry name" value="2Fe2S_fd_BS"/>
</dbReference>
<evidence type="ECO:0000256" key="1">
    <source>
        <dbReference type="ARBA" id="ARBA00022714"/>
    </source>
</evidence>
<evidence type="ECO:0000256" key="5">
    <source>
        <dbReference type="ARBA" id="ARBA00023014"/>
    </source>
</evidence>
<dbReference type="GO" id="GO:0016491">
    <property type="term" value="F:oxidoreductase activity"/>
    <property type="evidence" value="ECO:0007669"/>
    <property type="project" value="UniProtKB-KW"/>
</dbReference>
<dbReference type="GO" id="GO:0051537">
    <property type="term" value="F:2 iron, 2 sulfur cluster binding"/>
    <property type="evidence" value="ECO:0007669"/>
    <property type="project" value="UniProtKB-KW"/>
</dbReference>
<dbReference type="PANTHER" id="PTHR44379">
    <property type="entry name" value="OXIDOREDUCTASE WITH IRON-SULFUR SUBUNIT"/>
    <property type="match status" value="1"/>
</dbReference>
<dbReference type="SUPFAM" id="SSF47741">
    <property type="entry name" value="CO dehydrogenase ISP C-domain like"/>
    <property type="match status" value="1"/>
</dbReference>
<dbReference type="PANTHER" id="PTHR44379:SF6">
    <property type="entry name" value="BLR6046 PROTEIN"/>
    <property type="match status" value="1"/>
</dbReference>